<dbReference type="AlphaFoldDB" id="A0AAV7S619"/>
<gene>
    <name evidence="2" type="ORF">NDU88_011121</name>
</gene>
<keyword evidence="3" id="KW-1185">Reference proteome</keyword>
<organism evidence="2 3">
    <name type="scientific">Pleurodeles waltl</name>
    <name type="common">Iberian ribbed newt</name>
    <dbReference type="NCBI Taxonomy" id="8319"/>
    <lineage>
        <taxon>Eukaryota</taxon>
        <taxon>Metazoa</taxon>
        <taxon>Chordata</taxon>
        <taxon>Craniata</taxon>
        <taxon>Vertebrata</taxon>
        <taxon>Euteleostomi</taxon>
        <taxon>Amphibia</taxon>
        <taxon>Batrachia</taxon>
        <taxon>Caudata</taxon>
        <taxon>Salamandroidea</taxon>
        <taxon>Salamandridae</taxon>
        <taxon>Pleurodelinae</taxon>
        <taxon>Pleurodeles</taxon>
    </lineage>
</organism>
<dbReference type="Proteomes" id="UP001066276">
    <property type="component" value="Chromosome 5"/>
</dbReference>
<name>A0AAV7S619_PLEWA</name>
<evidence type="ECO:0000256" key="1">
    <source>
        <dbReference type="SAM" id="MobiDB-lite"/>
    </source>
</evidence>
<sequence>MSRKNRLTDLTAPKPPGRQRRGSVWCNSRLRGSGHTCTRRDPRCRRRGRPHLGAQRLYLEDKETPGAPRFRKWSLPAAKVERQGLYHFCIWRGVQTSPNPHLGRYQVSPAMGVLYVGLIAPQRENAQAGGGRRLCILLRVQNRI</sequence>
<feature type="region of interest" description="Disordered" evidence="1">
    <location>
        <begin position="1"/>
        <end position="22"/>
    </location>
</feature>
<comment type="caution">
    <text evidence="2">The sequence shown here is derived from an EMBL/GenBank/DDBJ whole genome shotgun (WGS) entry which is preliminary data.</text>
</comment>
<reference evidence="2" key="1">
    <citation type="journal article" date="2022" name="bioRxiv">
        <title>Sequencing and chromosome-scale assembly of the giantPleurodeles waltlgenome.</title>
        <authorList>
            <person name="Brown T."/>
            <person name="Elewa A."/>
            <person name="Iarovenko S."/>
            <person name="Subramanian E."/>
            <person name="Araus A.J."/>
            <person name="Petzold A."/>
            <person name="Susuki M."/>
            <person name="Suzuki K.-i.T."/>
            <person name="Hayashi T."/>
            <person name="Toyoda A."/>
            <person name="Oliveira C."/>
            <person name="Osipova E."/>
            <person name="Leigh N.D."/>
            <person name="Simon A."/>
            <person name="Yun M.H."/>
        </authorList>
    </citation>
    <scope>NUCLEOTIDE SEQUENCE</scope>
    <source>
        <strain evidence="2">20211129_DDA</strain>
        <tissue evidence="2">Liver</tissue>
    </source>
</reference>
<proteinExistence type="predicted"/>
<evidence type="ECO:0000313" key="2">
    <source>
        <dbReference type="EMBL" id="KAJ1158433.1"/>
    </source>
</evidence>
<dbReference type="EMBL" id="JANPWB010000009">
    <property type="protein sequence ID" value="KAJ1158433.1"/>
    <property type="molecule type" value="Genomic_DNA"/>
</dbReference>
<protein>
    <submittedName>
        <fullName evidence="2">Uncharacterized protein</fullName>
    </submittedName>
</protein>
<accession>A0AAV7S619</accession>
<evidence type="ECO:0000313" key="3">
    <source>
        <dbReference type="Proteomes" id="UP001066276"/>
    </source>
</evidence>